<comment type="domain">
    <text evidence="12">Contains an N-terminal zinc-binding domain, a central core domain that contains the primase activity, and a C-terminal DnaB-binding domain.</text>
</comment>
<reference evidence="16" key="1">
    <citation type="journal article" date="2019" name="Int. J. Syst. Evol. Microbiol.">
        <title>The Global Catalogue of Microorganisms (GCM) 10K type strain sequencing project: providing services to taxonomists for standard genome sequencing and annotation.</title>
        <authorList>
            <consortium name="The Broad Institute Genomics Platform"/>
            <consortium name="The Broad Institute Genome Sequencing Center for Infectious Disease"/>
            <person name="Wu L."/>
            <person name="Ma J."/>
        </authorList>
    </citation>
    <scope>NUCLEOTIDE SEQUENCE [LARGE SCALE GENOMIC DNA]</scope>
    <source>
        <strain evidence="16">CGMCC 1.15959</strain>
    </source>
</reference>
<comment type="subunit">
    <text evidence="12">Monomer. Interacts with DnaB.</text>
</comment>
<feature type="zinc finger region" description="CHC2-type" evidence="12">
    <location>
        <begin position="38"/>
        <end position="62"/>
    </location>
</feature>
<dbReference type="CDD" id="cd03364">
    <property type="entry name" value="TOPRIM_DnaG_primases"/>
    <property type="match status" value="1"/>
</dbReference>
<comment type="caution">
    <text evidence="15">The sequence shown here is derived from an EMBL/GenBank/DDBJ whole genome shotgun (WGS) entry which is preliminary data.</text>
</comment>
<feature type="domain" description="Toprim" evidence="14">
    <location>
        <begin position="256"/>
        <end position="338"/>
    </location>
</feature>
<evidence type="ECO:0000256" key="9">
    <source>
        <dbReference type="ARBA" id="ARBA00022842"/>
    </source>
</evidence>
<protein>
    <recommendedName>
        <fullName evidence="12">DNA primase</fullName>
        <ecNumber evidence="12">2.7.7.101</ecNumber>
    </recommendedName>
</protein>
<evidence type="ECO:0000313" key="16">
    <source>
        <dbReference type="Proteomes" id="UP000619041"/>
    </source>
</evidence>
<dbReference type="Proteomes" id="UP000619041">
    <property type="component" value="Unassembled WGS sequence"/>
</dbReference>
<comment type="function">
    <text evidence="12">RNA polymerase that catalyzes the synthesis of short RNA molecules used as primers for DNA polymerase during DNA replication.</text>
</comment>
<keyword evidence="10 12" id="KW-0238">DNA-binding</keyword>
<dbReference type="SUPFAM" id="SSF57783">
    <property type="entry name" value="Zinc beta-ribbon"/>
    <property type="match status" value="1"/>
</dbReference>
<keyword evidence="11 12" id="KW-0804">Transcription</keyword>
<dbReference type="NCBIfam" id="TIGR01391">
    <property type="entry name" value="dnaG"/>
    <property type="match status" value="1"/>
</dbReference>
<sequence>MALSPQWLDELRARVTLSGVVMRTTKLQRAGREWKACCPFHNEKSPSFTVSDEKGFYHCFGCGAHGDVIRWMTDQRGLSFMDAIKELAAEAGLEVPAPDPRAAKRAEQQAGLHDVMQAAQDWFRGNLDTPGGAKAREYLAGRGFDAHTLERFGFGYAPAARNAIAKALSQFDRGMLVEAGLLIAVDDKEPYDRFRERLTIPIHDPRGRVIAFAARILDADKKDAPKYLNSPDTPLFDKGRTLFNLHRAGPTARRSGRMIVVEGQMDAVAMAAGGFEEAVAPMGTALTERHLELLWRMVDAPVLCFDGDSAGQRAAMRGISRALPMLAPGKTLSIVRLPAGLDPDDLIKQQGAKAMEDLLASPASMIDTLWAFERDAAPLRTPEEKAGLKARLLDHCEAIQHPDIKALYRRELLDRFSEFAFPPKPPRPPRERREWRSGFGKPMAPALDPAAAGRLRKAADGGSRDLLAGAVIAGLLRFPDQILVHADPLASFAASDGRNGPALESLIEAAEMLEHAGDTPISAPQGFAPPPDKSRFAFLDEGADPRDAREDLAEAVALLVERPALEAALAAATARFETDPEAAFAEQQRLLKRKLAFEKRLGLMASRRAARAAQPEFDSPVADPGTPDENHE</sequence>
<dbReference type="InterPro" id="IPR037068">
    <property type="entry name" value="DNA_primase_core_N_sf"/>
</dbReference>
<comment type="cofactor">
    <cofactor evidence="12">
        <name>Zn(2+)</name>
        <dbReference type="ChEBI" id="CHEBI:29105"/>
    </cofactor>
    <text evidence="12">Binds 1 zinc ion per monomer.</text>
</comment>
<feature type="region of interest" description="Disordered" evidence="13">
    <location>
        <begin position="420"/>
        <end position="443"/>
    </location>
</feature>
<feature type="region of interest" description="Disordered" evidence="13">
    <location>
        <begin position="608"/>
        <end position="632"/>
    </location>
</feature>
<keyword evidence="5 12" id="KW-0235">DNA replication</keyword>
<keyword evidence="4 12" id="KW-0548">Nucleotidyltransferase</keyword>
<comment type="similarity">
    <text evidence="12">Belongs to the DnaG primase family.</text>
</comment>
<dbReference type="Gene3D" id="3.90.980.10">
    <property type="entry name" value="DNA primase, catalytic core, N-terminal domain"/>
    <property type="match status" value="1"/>
</dbReference>
<dbReference type="SUPFAM" id="SSF56731">
    <property type="entry name" value="DNA primase core"/>
    <property type="match status" value="1"/>
</dbReference>
<evidence type="ECO:0000256" key="8">
    <source>
        <dbReference type="ARBA" id="ARBA00022833"/>
    </source>
</evidence>
<evidence type="ECO:0000256" key="11">
    <source>
        <dbReference type="ARBA" id="ARBA00023163"/>
    </source>
</evidence>
<dbReference type="EC" id="2.7.7.101" evidence="12"/>
<dbReference type="InterPro" id="IPR006295">
    <property type="entry name" value="DNA_primase_DnaG"/>
</dbReference>
<dbReference type="SMART" id="SM00493">
    <property type="entry name" value="TOPRIM"/>
    <property type="match status" value="1"/>
</dbReference>
<keyword evidence="8 12" id="KW-0862">Zinc</keyword>
<dbReference type="Gene3D" id="3.90.580.10">
    <property type="entry name" value="Zinc finger, CHC2-type domain"/>
    <property type="match status" value="1"/>
</dbReference>
<dbReference type="SMART" id="SM00400">
    <property type="entry name" value="ZnF_CHCC"/>
    <property type="match status" value="1"/>
</dbReference>
<evidence type="ECO:0000313" key="15">
    <source>
        <dbReference type="EMBL" id="GGD92313.1"/>
    </source>
</evidence>
<dbReference type="InterPro" id="IPR030846">
    <property type="entry name" value="DnaG_bac"/>
</dbReference>
<proteinExistence type="inferred from homology"/>
<accession>A0ABQ1S6F9</accession>
<keyword evidence="3 12" id="KW-0808">Transferase</keyword>
<dbReference type="RefSeq" id="WP_188644131.1">
    <property type="nucleotide sequence ID" value="NZ_BMKL01000001.1"/>
</dbReference>
<dbReference type="InterPro" id="IPR006171">
    <property type="entry name" value="TOPRIM_dom"/>
</dbReference>
<organism evidence="15 16">
    <name type="scientific">Tsuneonella deserti</name>
    <dbReference type="NCBI Taxonomy" id="2035528"/>
    <lineage>
        <taxon>Bacteria</taxon>
        <taxon>Pseudomonadati</taxon>
        <taxon>Pseudomonadota</taxon>
        <taxon>Alphaproteobacteria</taxon>
        <taxon>Sphingomonadales</taxon>
        <taxon>Erythrobacteraceae</taxon>
        <taxon>Tsuneonella</taxon>
    </lineage>
</organism>
<dbReference type="Pfam" id="PF08275">
    <property type="entry name" value="DNAG_N"/>
    <property type="match status" value="1"/>
</dbReference>
<dbReference type="Gene3D" id="3.40.1360.10">
    <property type="match status" value="1"/>
</dbReference>
<dbReference type="InterPro" id="IPR002694">
    <property type="entry name" value="Znf_CHC2"/>
</dbReference>
<keyword evidence="9" id="KW-0460">Magnesium</keyword>
<evidence type="ECO:0000256" key="10">
    <source>
        <dbReference type="ARBA" id="ARBA00023125"/>
    </source>
</evidence>
<evidence type="ECO:0000256" key="12">
    <source>
        <dbReference type="HAMAP-Rule" id="MF_00974"/>
    </source>
</evidence>
<name>A0ABQ1S6F9_9SPHN</name>
<evidence type="ECO:0000256" key="1">
    <source>
        <dbReference type="ARBA" id="ARBA00022478"/>
    </source>
</evidence>
<comment type="catalytic activity">
    <reaction evidence="12">
        <text>ssDNA + n NTP = ssDNA/pppN(pN)n-1 hybrid + (n-1) diphosphate.</text>
        <dbReference type="EC" id="2.7.7.101"/>
    </reaction>
</comment>
<evidence type="ECO:0000256" key="3">
    <source>
        <dbReference type="ARBA" id="ARBA00022679"/>
    </source>
</evidence>
<gene>
    <name evidence="12 15" type="primary">dnaG</name>
    <name evidence="15" type="ORF">GCM10011515_10010</name>
</gene>
<dbReference type="InterPro" id="IPR013264">
    <property type="entry name" value="DNAG_N"/>
</dbReference>
<dbReference type="EMBL" id="BMKL01000001">
    <property type="protein sequence ID" value="GGD92313.1"/>
    <property type="molecule type" value="Genomic_DNA"/>
</dbReference>
<dbReference type="Pfam" id="PF01807">
    <property type="entry name" value="Zn_ribbon_DnaG"/>
    <property type="match status" value="1"/>
</dbReference>
<keyword evidence="1 12" id="KW-0240">DNA-directed RNA polymerase</keyword>
<dbReference type="InterPro" id="IPR034151">
    <property type="entry name" value="TOPRIM_DnaG_bac"/>
</dbReference>
<dbReference type="PROSITE" id="PS50880">
    <property type="entry name" value="TOPRIM"/>
    <property type="match status" value="1"/>
</dbReference>
<dbReference type="PANTHER" id="PTHR30313:SF2">
    <property type="entry name" value="DNA PRIMASE"/>
    <property type="match status" value="1"/>
</dbReference>
<evidence type="ECO:0000259" key="14">
    <source>
        <dbReference type="PROSITE" id="PS50880"/>
    </source>
</evidence>
<keyword evidence="2 12" id="KW-0639">Primosome</keyword>
<dbReference type="InterPro" id="IPR036977">
    <property type="entry name" value="DNA_primase_Znf_CHC2"/>
</dbReference>
<evidence type="ECO:0000256" key="4">
    <source>
        <dbReference type="ARBA" id="ARBA00022695"/>
    </source>
</evidence>
<dbReference type="InterPro" id="IPR050219">
    <property type="entry name" value="DnaG_primase"/>
</dbReference>
<dbReference type="Pfam" id="PF13662">
    <property type="entry name" value="Toprim_4"/>
    <property type="match status" value="1"/>
</dbReference>
<evidence type="ECO:0000256" key="13">
    <source>
        <dbReference type="SAM" id="MobiDB-lite"/>
    </source>
</evidence>
<dbReference type="HAMAP" id="MF_00974">
    <property type="entry name" value="DNA_primase_DnaG"/>
    <property type="match status" value="1"/>
</dbReference>
<evidence type="ECO:0000256" key="6">
    <source>
        <dbReference type="ARBA" id="ARBA00022723"/>
    </source>
</evidence>
<evidence type="ECO:0000256" key="2">
    <source>
        <dbReference type="ARBA" id="ARBA00022515"/>
    </source>
</evidence>
<keyword evidence="7 12" id="KW-0863">Zinc-finger</keyword>
<evidence type="ECO:0000256" key="7">
    <source>
        <dbReference type="ARBA" id="ARBA00022771"/>
    </source>
</evidence>
<keyword evidence="6 12" id="KW-0479">Metal-binding</keyword>
<keyword evidence="16" id="KW-1185">Reference proteome</keyword>
<dbReference type="PANTHER" id="PTHR30313">
    <property type="entry name" value="DNA PRIMASE"/>
    <property type="match status" value="1"/>
</dbReference>
<evidence type="ECO:0000256" key="5">
    <source>
        <dbReference type="ARBA" id="ARBA00022705"/>
    </source>
</evidence>